<dbReference type="AlphaFoldDB" id="A0A953M1A5"/>
<evidence type="ECO:0000313" key="2">
    <source>
        <dbReference type="EMBL" id="MBZ0155612.1"/>
    </source>
</evidence>
<evidence type="ECO:0000313" key="3">
    <source>
        <dbReference type="Proteomes" id="UP000705867"/>
    </source>
</evidence>
<name>A0A953M1A5_9BACT</name>
<dbReference type="Proteomes" id="UP000705867">
    <property type="component" value="Unassembled WGS sequence"/>
</dbReference>
<dbReference type="PANTHER" id="PTHR37694">
    <property type="entry name" value="SLR8022 PROTEIN"/>
    <property type="match status" value="1"/>
</dbReference>
<dbReference type="EMBL" id="JAIOIV010000038">
    <property type="protein sequence ID" value="MBZ0155612.1"/>
    <property type="molecule type" value="Genomic_DNA"/>
</dbReference>
<dbReference type="Pfam" id="PF07883">
    <property type="entry name" value="Cupin_2"/>
    <property type="match status" value="1"/>
</dbReference>
<reference evidence="2" key="1">
    <citation type="journal article" date="2021" name="bioRxiv">
        <title>Unraveling nitrogen, sulfur and carbon metabolic pathways and microbial community transcriptional responses to substrate deprivation and toxicity stresses in a bioreactor mimicking anoxic brackish coastal sediment conditions.</title>
        <authorList>
            <person name="Martins P.D."/>
            <person name="Echeveste M.J."/>
            <person name="Arshad A."/>
            <person name="Kurth J."/>
            <person name="Ouboter H."/>
            <person name="Jetten M.S.M."/>
            <person name="Welte C.U."/>
        </authorList>
    </citation>
    <scope>NUCLEOTIDE SEQUENCE</scope>
    <source>
        <strain evidence="2">MAG_39</strain>
    </source>
</reference>
<reference evidence="2" key="2">
    <citation type="submission" date="2021-08" db="EMBL/GenBank/DDBJ databases">
        <authorList>
            <person name="Dalcin Martins P."/>
        </authorList>
    </citation>
    <scope>NUCLEOTIDE SEQUENCE</scope>
    <source>
        <strain evidence="2">MAG_39</strain>
    </source>
</reference>
<evidence type="ECO:0000259" key="1">
    <source>
        <dbReference type="Pfam" id="PF07883"/>
    </source>
</evidence>
<proteinExistence type="predicted"/>
<dbReference type="InterPro" id="IPR013096">
    <property type="entry name" value="Cupin_2"/>
</dbReference>
<dbReference type="SUPFAM" id="SSF51182">
    <property type="entry name" value="RmlC-like cupins"/>
    <property type="match status" value="1"/>
</dbReference>
<comment type="caution">
    <text evidence="2">The sequence shown here is derived from an EMBL/GenBank/DDBJ whole genome shotgun (WGS) entry which is preliminary data.</text>
</comment>
<dbReference type="InterPro" id="IPR014710">
    <property type="entry name" value="RmlC-like_jellyroll"/>
</dbReference>
<feature type="domain" description="Cupin type-2" evidence="1">
    <location>
        <begin position="33"/>
        <end position="100"/>
    </location>
</feature>
<accession>A0A953M1A5</accession>
<organism evidence="2 3">
    <name type="scientific">Candidatus Nitrobium versatile</name>
    <dbReference type="NCBI Taxonomy" id="2884831"/>
    <lineage>
        <taxon>Bacteria</taxon>
        <taxon>Pseudomonadati</taxon>
        <taxon>Nitrospirota</taxon>
        <taxon>Nitrospiria</taxon>
        <taxon>Nitrospirales</taxon>
        <taxon>Nitrospiraceae</taxon>
        <taxon>Candidatus Nitrobium</taxon>
    </lineage>
</organism>
<dbReference type="Gene3D" id="2.60.120.10">
    <property type="entry name" value="Jelly Rolls"/>
    <property type="match status" value="1"/>
</dbReference>
<sequence>MMEILDLKKLITFHSNRISREMLSDKPEMRIALMCLEAGQELTPHKAPLRLMMYCVEGKGTFTVGDEEVVADEKTAILCDPMVPHGFKADKGERLVVMAVVTPVD</sequence>
<dbReference type="PANTHER" id="PTHR37694:SF1">
    <property type="entry name" value="SLR8022 PROTEIN"/>
    <property type="match status" value="1"/>
</dbReference>
<gene>
    <name evidence="2" type="ORF">K8I29_05265</name>
</gene>
<protein>
    <submittedName>
        <fullName evidence="2">Cupin domain-containing protein</fullName>
    </submittedName>
</protein>
<dbReference type="InterPro" id="IPR011051">
    <property type="entry name" value="RmlC_Cupin_sf"/>
</dbReference>